<dbReference type="GO" id="GO:0016787">
    <property type="term" value="F:hydrolase activity"/>
    <property type="evidence" value="ECO:0007669"/>
    <property type="project" value="UniProtKB-KW"/>
</dbReference>
<dbReference type="PANTHER" id="PTHR31223">
    <property type="entry name" value="LOG FAMILY PROTEIN YJL055W"/>
    <property type="match status" value="1"/>
</dbReference>
<proteinExistence type="inferred from homology"/>
<dbReference type="InterPro" id="IPR005269">
    <property type="entry name" value="LOG"/>
</dbReference>
<dbReference type="Proteomes" id="UP001497457">
    <property type="component" value="Chromosome 16b"/>
</dbReference>
<organism evidence="8 9">
    <name type="scientific">Urochloa decumbens</name>
    <dbReference type="NCBI Taxonomy" id="240449"/>
    <lineage>
        <taxon>Eukaryota</taxon>
        <taxon>Viridiplantae</taxon>
        <taxon>Streptophyta</taxon>
        <taxon>Embryophyta</taxon>
        <taxon>Tracheophyta</taxon>
        <taxon>Spermatophyta</taxon>
        <taxon>Magnoliopsida</taxon>
        <taxon>Liliopsida</taxon>
        <taxon>Poales</taxon>
        <taxon>Poaceae</taxon>
        <taxon>PACMAD clade</taxon>
        <taxon>Panicoideae</taxon>
        <taxon>Panicodae</taxon>
        <taxon>Paniceae</taxon>
        <taxon>Melinidinae</taxon>
        <taxon>Urochloa</taxon>
    </lineage>
</organism>
<dbReference type="SUPFAM" id="SSF102405">
    <property type="entry name" value="MCP/YpsA-like"/>
    <property type="match status" value="1"/>
</dbReference>
<dbReference type="PANTHER" id="PTHR31223:SF51">
    <property type="entry name" value="CYTOKININ RIBOSIDE 5'-MONOPHOSPHATE PHOSPHORIBOHYDROLASE LOG4-RELATED"/>
    <property type="match status" value="1"/>
</dbReference>
<comment type="catalytic activity">
    <reaction evidence="5 6">
        <text>9-ribosyl-trans-zeatin 5'-phosphate + H2O = trans-zeatin + D-ribose 5-phosphate</text>
        <dbReference type="Rhea" id="RHEA:48564"/>
        <dbReference type="ChEBI" id="CHEBI:15377"/>
        <dbReference type="ChEBI" id="CHEBI:16522"/>
        <dbReference type="ChEBI" id="CHEBI:78346"/>
        <dbReference type="ChEBI" id="CHEBI:87947"/>
        <dbReference type="EC" id="3.2.2.n1"/>
    </reaction>
</comment>
<evidence type="ECO:0000256" key="5">
    <source>
        <dbReference type="ARBA" id="ARBA00049153"/>
    </source>
</evidence>
<evidence type="ECO:0000256" key="4">
    <source>
        <dbReference type="ARBA" id="ARBA00047718"/>
    </source>
</evidence>
<evidence type="ECO:0000313" key="8">
    <source>
        <dbReference type="EMBL" id="CAL4943859.1"/>
    </source>
</evidence>
<comment type="function">
    <text evidence="6">Cytokinin-activating enzyme working in the direct activation pathway. Phosphoribohydrolase that converts inactive cytokinin nucleotides to the biologically active free-base forms.</text>
</comment>
<name>A0ABC8YL64_9POAL</name>
<keyword evidence="9" id="KW-1185">Reference proteome</keyword>
<dbReference type="EC" id="3.2.2.n1" evidence="2 6"/>
<comment type="similarity">
    <text evidence="1 6">Belongs to the LOG family.</text>
</comment>
<evidence type="ECO:0000256" key="1">
    <source>
        <dbReference type="ARBA" id="ARBA00006763"/>
    </source>
</evidence>
<evidence type="ECO:0000313" key="9">
    <source>
        <dbReference type="Proteomes" id="UP001497457"/>
    </source>
</evidence>
<dbReference type="EMBL" id="OZ075126">
    <property type="protein sequence ID" value="CAL4943859.1"/>
    <property type="molecule type" value="Genomic_DNA"/>
</dbReference>
<dbReference type="GO" id="GO:0009691">
    <property type="term" value="P:cytokinin biosynthetic process"/>
    <property type="evidence" value="ECO:0007669"/>
    <property type="project" value="UniProtKB-UniRule"/>
</dbReference>
<feature type="region of interest" description="Disordered" evidence="7">
    <location>
        <begin position="1"/>
        <end position="23"/>
    </location>
</feature>
<evidence type="ECO:0000256" key="3">
    <source>
        <dbReference type="ARBA" id="ARBA00022712"/>
    </source>
</evidence>
<evidence type="ECO:0000256" key="6">
    <source>
        <dbReference type="RuleBase" id="RU363015"/>
    </source>
</evidence>
<dbReference type="NCBIfam" id="TIGR00730">
    <property type="entry name" value="Rossman fold protein, TIGR00730 family"/>
    <property type="match status" value="1"/>
</dbReference>
<dbReference type="Gene3D" id="3.40.50.450">
    <property type="match status" value="1"/>
</dbReference>
<dbReference type="AlphaFoldDB" id="A0ABC8YL64"/>
<comment type="catalytic activity">
    <reaction evidence="4 6">
        <text>N(6)-(dimethylallyl)adenosine 5'-phosphate + H2O = N(6)-dimethylallyladenine + D-ribose 5-phosphate</text>
        <dbReference type="Rhea" id="RHEA:48560"/>
        <dbReference type="ChEBI" id="CHEBI:15377"/>
        <dbReference type="ChEBI" id="CHEBI:17660"/>
        <dbReference type="ChEBI" id="CHEBI:57526"/>
        <dbReference type="ChEBI" id="CHEBI:78346"/>
        <dbReference type="EC" id="3.2.2.n1"/>
    </reaction>
</comment>
<feature type="region of interest" description="Disordered" evidence="7">
    <location>
        <begin position="210"/>
        <end position="240"/>
    </location>
</feature>
<dbReference type="Pfam" id="PF03641">
    <property type="entry name" value="Lysine_decarbox"/>
    <property type="match status" value="1"/>
</dbReference>
<accession>A0ABC8YL64</accession>
<protein>
    <recommendedName>
        <fullName evidence="2 6">Cytokinin riboside 5'-monophosphate phosphoribohydrolase</fullName>
        <ecNumber evidence="2 6">3.2.2.n1</ecNumber>
    </recommendedName>
</protein>
<sequence>MEENNEEKFAAESGGGGDSGSASGRGPVQAICVFCGSRPGNRPSFSAAALDLGKQLVERQINLVYGGGSGGLMGLVSKAVYDGGRHVLGVIPSALLPEEVSGETLGEVKVVRDMHERKSEMAKHADAFIALPGGYGTIEELLEIIAWAQLGIHNKPVGLLNVDGYYNSLLSLFDKGVEEGFIDTKARNIFVLADTAAELLNKLTEARLASEDDDADTAAGEEEEDQKGGAAAGVKRKRSQ</sequence>
<feature type="compositionally biased region" description="Basic and acidic residues" evidence="7">
    <location>
        <begin position="1"/>
        <end position="10"/>
    </location>
</feature>
<keyword evidence="6" id="KW-0378">Hydrolase</keyword>
<keyword evidence="3 6" id="KW-0203">Cytokinin biosynthesis</keyword>
<dbReference type="InterPro" id="IPR031100">
    <property type="entry name" value="LOG_fam"/>
</dbReference>
<gene>
    <name evidence="8" type="ORF">URODEC1_LOCUS34424</name>
</gene>
<evidence type="ECO:0000256" key="7">
    <source>
        <dbReference type="SAM" id="MobiDB-lite"/>
    </source>
</evidence>
<evidence type="ECO:0000256" key="2">
    <source>
        <dbReference type="ARBA" id="ARBA00012205"/>
    </source>
</evidence>
<feature type="compositionally biased region" description="Acidic residues" evidence="7">
    <location>
        <begin position="211"/>
        <end position="225"/>
    </location>
</feature>
<reference evidence="8" key="1">
    <citation type="submission" date="2024-10" db="EMBL/GenBank/DDBJ databases">
        <authorList>
            <person name="Ryan C."/>
        </authorList>
    </citation>
    <scope>NUCLEOTIDE SEQUENCE [LARGE SCALE GENOMIC DNA]</scope>
</reference>
<dbReference type="FunFam" id="3.40.50.450:FF:000024">
    <property type="entry name" value="Probable cytokinin riboside 5'-monophosphate phosphoribohydrolase LOG4"/>
    <property type="match status" value="1"/>
</dbReference>